<accession>X1J471</accession>
<dbReference type="GO" id="GO:0003677">
    <property type="term" value="F:DNA binding"/>
    <property type="evidence" value="ECO:0007669"/>
    <property type="project" value="InterPro"/>
</dbReference>
<dbReference type="Gene3D" id="3.40.50.1010">
    <property type="entry name" value="5'-nuclease"/>
    <property type="match status" value="1"/>
</dbReference>
<proteinExistence type="predicted"/>
<dbReference type="EMBL" id="BARU01026529">
    <property type="protein sequence ID" value="GAH76300.1"/>
    <property type="molecule type" value="Genomic_DNA"/>
</dbReference>
<feature type="non-terminal residue" evidence="2">
    <location>
        <position position="71"/>
    </location>
</feature>
<evidence type="ECO:0000313" key="2">
    <source>
        <dbReference type="EMBL" id="GAH76300.1"/>
    </source>
</evidence>
<dbReference type="Pfam" id="PF02739">
    <property type="entry name" value="5_3_exonuc_N"/>
    <property type="match status" value="1"/>
</dbReference>
<organism evidence="2">
    <name type="scientific">marine sediment metagenome</name>
    <dbReference type="NCBI Taxonomy" id="412755"/>
    <lineage>
        <taxon>unclassified sequences</taxon>
        <taxon>metagenomes</taxon>
        <taxon>ecological metagenomes</taxon>
    </lineage>
</organism>
<dbReference type="CDD" id="cd09859">
    <property type="entry name" value="PIN_53EXO"/>
    <property type="match status" value="1"/>
</dbReference>
<reference evidence="2" key="1">
    <citation type="journal article" date="2014" name="Front. Microbiol.">
        <title>High frequency of phylogenetically diverse reductive dehalogenase-homologous genes in deep subseafloor sedimentary metagenomes.</title>
        <authorList>
            <person name="Kawai M."/>
            <person name="Futagami T."/>
            <person name="Toyoda A."/>
            <person name="Takaki Y."/>
            <person name="Nishi S."/>
            <person name="Hori S."/>
            <person name="Arai W."/>
            <person name="Tsubouchi T."/>
            <person name="Morono Y."/>
            <person name="Uchiyama I."/>
            <person name="Ito T."/>
            <person name="Fujiyama A."/>
            <person name="Inagaki F."/>
            <person name="Takami H."/>
        </authorList>
    </citation>
    <scope>NUCLEOTIDE SEQUENCE</scope>
    <source>
        <strain evidence="2">Expedition CK06-06</strain>
    </source>
</reference>
<feature type="domain" description="5'-3' exonuclease alpha-helical arch N-terminal" evidence="1">
    <location>
        <begin position="6"/>
        <end position="71"/>
    </location>
</feature>
<dbReference type="InterPro" id="IPR020046">
    <property type="entry name" value="5-3_exonucl_a-hlix_arch_N"/>
</dbReference>
<dbReference type="SUPFAM" id="SSF88723">
    <property type="entry name" value="PIN domain-like"/>
    <property type="match status" value="1"/>
</dbReference>
<sequence>MKKPLLVLFDGNAIVHRAFHAFQTTKPLTVSKTGEIVSAIYGFTQMLLKAINELQPTHYAIAFDKAAPTFR</sequence>
<evidence type="ECO:0000259" key="1">
    <source>
        <dbReference type="Pfam" id="PF02739"/>
    </source>
</evidence>
<dbReference type="AlphaFoldDB" id="X1J471"/>
<name>X1J471_9ZZZZ</name>
<dbReference type="GO" id="GO:0016788">
    <property type="term" value="F:hydrolase activity, acting on ester bonds"/>
    <property type="evidence" value="ECO:0007669"/>
    <property type="project" value="UniProtKB-ARBA"/>
</dbReference>
<comment type="caution">
    <text evidence="2">The sequence shown here is derived from an EMBL/GenBank/DDBJ whole genome shotgun (WGS) entry which is preliminary data.</text>
</comment>
<protein>
    <recommendedName>
        <fullName evidence="1">5'-3' exonuclease alpha-helical arch N-terminal domain-containing protein</fullName>
    </recommendedName>
</protein>
<dbReference type="InterPro" id="IPR029060">
    <property type="entry name" value="PIN-like_dom_sf"/>
</dbReference>
<gene>
    <name evidence="2" type="ORF">S03H2_42598</name>
</gene>
<dbReference type="GO" id="GO:0004518">
    <property type="term" value="F:nuclease activity"/>
    <property type="evidence" value="ECO:0007669"/>
    <property type="project" value="UniProtKB-ARBA"/>
</dbReference>